<proteinExistence type="predicted"/>
<protein>
    <submittedName>
        <fullName evidence="1">DUF177 domain-containing protein</fullName>
    </submittedName>
</protein>
<reference evidence="1" key="1">
    <citation type="submission" date="2021-12" db="EMBL/GenBank/DDBJ databases">
        <title>Alicyclobacillaceae gen. nov., sp. nov., isolated from chalcocite enrichment system.</title>
        <authorList>
            <person name="Jiang Z."/>
        </authorList>
    </citation>
    <scope>NUCLEOTIDE SEQUENCE</scope>
    <source>
        <strain evidence="1">MYW30-H2</strain>
    </source>
</reference>
<evidence type="ECO:0000313" key="1">
    <source>
        <dbReference type="EMBL" id="UOF89220.1"/>
    </source>
</evidence>
<dbReference type="InterPro" id="IPR003772">
    <property type="entry name" value="YceD"/>
</dbReference>
<dbReference type="RefSeq" id="WP_347435904.1">
    <property type="nucleotide sequence ID" value="NZ_CP089291.1"/>
</dbReference>
<dbReference type="Proteomes" id="UP000830167">
    <property type="component" value="Chromosome"/>
</dbReference>
<sequence>MILRWRDVSDHTEPVCLEDSFDLSRLAEEHSQIAQIDPAHVAVCASIHDQMCTIQGQMDTRITYYCSRCLTPTVQLVAVAVVERFVQDPDKVDEDDDQVHLVSDAIELDPYLEQAAVLAISYRPLCSDSCQGLCPVCGINKNVQTCTCDTRRVDPRLADLAKFFQQDE</sequence>
<keyword evidence="2" id="KW-1185">Reference proteome</keyword>
<dbReference type="PANTHER" id="PTHR34374:SF1">
    <property type="entry name" value="LARGE RIBOSOMAL RNA SUBUNIT ACCUMULATION PROTEIN YCED HOMOLOG 1, CHLOROPLASTIC"/>
    <property type="match status" value="1"/>
</dbReference>
<dbReference type="Pfam" id="PF02620">
    <property type="entry name" value="YceD"/>
    <property type="match status" value="1"/>
</dbReference>
<name>A0ABY4CMY5_9BACL</name>
<accession>A0ABY4CMY5</accession>
<dbReference type="PANTHER" id="PTHR34374">
    <property type="entry name" value="LARGE RIBOSOMAL RNA SUBUNIT ACCUMULATION PROTEIN YCED HOMOLOG 1, CHLOROPLASTIC"/>
    <property type="match status" value="1"/>
</dbReference>
<dbReference type="EMBL" id="CP089291">
    <property type="protein sequence ID" value="UOF89220.1"/>
    <property type="molecule type" value="Genomic_DNA"/>
</dbReference>
<organism evidence="1 2">
    <name type="scientific">Fodinisporobacter ferrooxydans</name>
    <dbReference type="NCBI Taxonomy" id="2901836"/>
    <lineage>
        <taxon>Bacteria</taxon>
        <taxon>Bacillati</taxon>
        <taxon>Bacillota</taxon>
        <taxon>Bacilli</taxon>
        <taxon>Bacillales</taxon>
        <taxon>Alicyclobacillaceae</taxon>
        <taxon>Fodinisporobacter</taxon>
    </lineage>
</organism>
<gene>
    <name evidence="1" type="ORF">LSG31_15025</name>
</gene>
<evidence type="ECO:0000313" key="2">
    <source>
        <dbReference type="Proteomes" id="UP000830167"/>
    </source>
</evidence>